<dbReference type="PROSITE" id="PS51365">
    <property type="entry name" value="RENAL_DIPEPTIDASE_2"/>
    <property type="match status" value="1"/>
</dbReference>
<dbReference type="GO" id="GO:0070573">
    <property type="term" value="F:metallodipeptidase activity"/>
    <property type="evidence" value="ECO:0007669"/>
    <property type="project" value="InterPro"/>
</dbReference>
<dbReference type="SUPFAM" id="SSF51556">
    <property type="entry name" value="Metallo-dependent hydrolases"/>
    <property type="match status" value="1"/>
</dbReference>
<dbReference type="Gene3D" id="3.20.20.140">
    <property type="entry name" value="Metal-dependent hydrolases"/>
    <property type="match status" value="1"/>
</dbReference>
<dbReference type="EMBL" id="CZAB01000001">
    <property type="protein sequence ID" value="CUN89792.1"/>
    <property type="molecule type" value="Genomic_DNA"/>
</dbReference>
<gene>
    <name evidence="1" type="ORF">ERS852480_00099</name>
</gene>
<dbReference type="Proteomes" id="UP000095512">
    <property type="component" value="Unassembled WGS sequence"/>
</dbReference>
<name>A0A174AMJ6_9FIRM</name>
<dbReference type="InterPro" id="IPR008257">
    <property type="entry name" value="Pept_M19"/>
</dbReference>
<proteinExistence type="predicted"/>
<dbReference type="PANTHER" id="PTHR10443:SF12">
    <property type="entry name" value="DIPEPTIDASE"/>
    <property type="match status" value="1"/>
</dbReference>
<sequence length="309" mass="34875">MRLFDLHCDTIEELKKRGEDYLNCTTQFSLRDRDKLQKAVQVMAVFVPDDIRGPEAVQFVLDYHQYMDDQVRKTGGQAELVEKITDLDRILDEGKWAFIRSIESGAALNGDLDNINRFADLNFKMLGLVWNGANELGSGPNNDTGLTAFGKEAVKRMEQVGMIVDCSHLNDAGFEDLLNIAERPFVASHSNVRACCSHPRNLTDAQFKELVRRGGLCGLNLFSRFIDDDDNGSKDYLLRHIYHMLELGGEDVIAWGGDMDGEITCDPDLSTPYGVGRFADYLLEHGIGETAVQKIFFDNAYRFFKQQVK</sequence>
<evidence type="ECO:0000313" key="1">
    <source>
        <dbReference type="EMBL" id="CUN89792.1"/>
    </source>
</evidence>
<dbReference type="RefSeq" id="WP_057571009.1">
    <property type="nucleotide sequence ID" value="NZ_CATYWZ010000033.1"/>
</dbReference>
<dbReference type="AlphaFoldDB" id="A0A174AMJ6"/>
<dbReference type="GO" id="GO:0006508">
    <property type="term" value="P:proteolysis"/>
    <property type="evidence" value="ECO:0007669"/>
    <property type="project" value="InterPro"/>
</dbReference>
<dbReference type="PANTHER" id="PTHR10443">
    <property type="entry name" value="MICROSOMAL DIPEPTIDASE"/>
    <property type="match status" value="1"/>
</dbReference>
<protein>
    <submittedName>
        <fullName evidence="1">Dipeptidase</fullName>
    </submittedName>
</protein>
<reference evidence="1 2" key="1">
    <citation type="submission" date="2015-09" db="EMBL/GenBank/DDBJ databases">
        <authorList>
            <consortium name="Pathogen Informatics"/>
        </authorList>
    </citation>
    <scope>NUCLEOTIDE SEQUENCE [LARGE SCALE GENOMIC DNA]</scope>
    <source>
        <strain evidence="1 2">2789STDY5834865</strain>
    </source>
</reference>
<dbReference type="InterPro" id="IPR032466">
    <property type="entry name" value="Metal_Hydrolase"/>
</dbReference>
<organism evidence="1 2">
    <name type="scientific">Enterocloster clostridioformis</name>
    <dbReference type="NCBI Taxonomy" id="1531"/>
    <lineage>
        <taxon>Bacteria</taxon>
        <taxon>Bacillati</taxon>
        <taxon>Bacillota</taxon>
        <taxon>Clostridia</taxon>
        <taxon>Lachnospirales</taxon>
        <taxon>Lachnospiraceae</taxon>
        <taxon>Enterocloster</taxon>
    </lineage>
</organism>
<evidence type="ECO:0000313" key="2">
    <source>
        <dbReference type="Proteomes" id="UP000095512"/>
    </source>
</evidence>
<dbReference type="Pfam" id="PF01244">
    <property type="entry name" value="Peptidase_M19"/>
    <property type="match status" value="1"/>
</dbReference>
<accession>A0A174AMJ6</accession>